<dbReference type="RefSeq" id="XP_031006288.1">
    <property type="nucleotide sequence ID" value="XM_031148576.1"/>
</dbReference>
<reference evidence="3 4" key="1">
    <citation type="submission" date="2018-05" db="EMBL/GenBank/DDBJ databases">
        <title>Genome sequencing and assembly of the regulated plant pathogen Lachnellula willkommii and related sister species for the development of diagnostic species identification markers.</title>
        <authorList>
            <person name="Giroux E."/>
            <person name="Bilodeau G."/>
        </authorList>
    </citation>
    <scope>NUCLEOTIDE SEQUENCE [LARGE SCALE GENOMIC DNA]</scope>
    <source>
        <strain evidence="3 4">CBS 185.66</strain>
    </source>
</reference>
<dbReference type="OrthoDB" id="5336600at2759"/>
<gene>
    <name evidence="3" type="primary">ykvO</name>
    <name evidence="3" type="ORF">LHYA1_G003607</name>
</gene>
<dbReference type="GO" id="GO:0016491">
    <property type="term" value="F:oxidoreductase activity"/>
    <property type="evidence" value="ECO:0007669"/>
    <property type="project" value="UniProtKB-KW"/>
</dbReference>
<evidence type="ECO:0000256" key="1">
    <source>
        <dbReference type="ARBA" id="ARBA00006484"/>
    </source>
</evidence>
<proteinExistence type="inferred from homology"/>
<dbReference type="PANTHER" id="PTHR43669">
    <property type="entry name" value="5-KETO-D-GLUCONATE 5-REDUCTASE"/>
    <property type="match status" value="1"/>
</dbReference>
<evidence type="ECO:0000313" key="4">
    <source>
        <dbReference type="Proteomes" id="UP000431533"/>
    </source>
</evidence>
<keyword evidence="4" id="KW-1185">Reference proteome</keyword>
<dbReference type="AlphaFoldDB" id="A0A8H8R4D5"/>
<organism evidence="3 4">
    <name type="scientific">Lachnellula hyalina</name>
    <dbReference type="NCBI Taxonomy" id="1316788"/>
    <lineage>
        <taxon>Eukaryota</taxon>
        <taxon>Fungi</taxon>
        <taxon>Dikarya</taxon>
        <taxon>Ascomycota</taxon>
        <taxon>Pezizomycotina</taxon>
        <taxon>Leotiomycetes</taxon>
        <taxon>Helotiales</taxon>
        <taxon>Lachnaceae</taxon>
        <taxon>Lachnellula</taxon>
    </lineage>
</organism>
<dbReference type="InterPro" id="IPR002347">
    <property type="entry name" value="SDR_fam"/>
</dbReference>
<keyword evidence="2" id="KW-0560">Oxidoreductase</keyword>
<dbReference type="Gene3D" id="3.40.50.720">
    <property type="entry name" value="NAD(P)-binding Rossmann-like Domain"/>
    <property type="match status" value="1"/>
</dbReference>
<dbReference type="GeneID" id="41983805"/>
<dbReference type="PANTHER" id="PTHR43669:SF4">
    <property type="entry name" value="SHORT-CHAIN DEHYDROGENASE"/>
    <property type="match status" value="1"/>
</dbReference>
<protein>
    <submittedName>
        <fullName evidence="3">Putative oxidoreductase</fullName>
    </submittedName>
</protein>
<comment type="similarity">
    <text evidence="1">Belongs to the short-chain dehydrogenases/reductases (SDR) family.</text>
</comment>
<evidence type="ECO:0000313" key="3">
    <source>
        <dbReference type="EMBL" id="TVY27500.1"/>
    </source>
</evidence>
<dbReference type="Proteomes" id="UP000431533">
    <property type="component" value="Unassembled WGS sequence"/>
</dbReference>
<dbReference type="SUPFAM" id="SSF51735">
    <property type="entry name" value="NAD(P)-binding Rossmann-fold domains"/>
    <property type="match status" value="1"/>
</dbReference>
<dbReference type="InterPro" id="IPR036291">
    <property type="entry name" value="NAD(P)-bd_dom_sf"/>
</dbReference>
<dbReference type="EMBL" id="QGMH01000047">
    <property type="protein sequence ID" value="TVY27500.1"/>
    <property type="molecule type" value="Genomic_DNA"/>
</dbReference>
<sequence length="234" mass="25181">MSPPVLLVLGAGPKIGLSVANAFAVKGYKVALAARSLEEGVGEDGYLRLKIDLAKAEEIEKVFAQVKEKLGIPSVVVYNAASRTVLDAKDPLSSISVEEANRDFAVNAISPLLAAQEAVKGFKQLESSASRTFIVTGNMLNHIAKPDVLTFGMGKAAVAQLIWYTSVAYKPKGFKFYYADERQANGGPTIPVSGSAAGKAHVYLAEKQEQGPWDYTFMEDKGYVEFKSPLPTDF</sequence>
<name>A0A8H8R4D5_9HELO</name>
<dbReference type="Pfam" id="PF13561">
    <property type="entry name" value="adh_short_C2"/>
    <property type="match status" value="1"/>
</dbReference>
<comment type="caution">
    <text evidence="3">The sequence shown here is derived from an EMBL/GenBank/DDBJ whole genome shotgun (WGS) entry which is preliminary data.</text>
</comment>
<evidence type="ECO:0000256" key="2">
    <source>
        <dbReference type="ARBA" id="ARBA00023002"/>
    </source>
</evidence>
<accession>A0A8H8R4D5</accession>